<feature type="region of interest" description="Disordered" evidence="10">
    <location>
        <begin position="28"/>
        <end position="51"/>
    </location>
</feature>
<keyword evidence="4" id="KW-0150">Chloroplast</keyword>
<evidence type="ECO:0000256" key="3">
    <source>
        <dbReference type="ARBA" id="ARBA00010793"/>
    </source>
</evidence>
<comment type="subcellular location">
    <subcellularLocation>
        <location evidence="1">Membrane</location>
        <topology evidence="1">Multi-pass membrane protein</topology>
    </subcellularLocation>
    <subcellularLocation>
        <location evidence="2">Plastid</location>
        <location evidence="2">Chloroplast</location>
    </subcellularLocation>
</comment>
<keyword evidence="7" id="KW-0809">Transit peptide</keyword>
<evidence type="ECO:0000256" key="8">
    <source>
        <dbReference type="ARBA" id="ARBA00022989"/>
    </source>
</evidence>
<keyword evidence="6 11" id="KW-0812">Transmembrane</keyword>
<organism evidence="12 13">
    <name type="scientific">Cyanidium caldarium</name>
    <name type="common">Red alga</name>
    <dbReference type="NCBI Taxonomy" id="2771"/>
    <lineage>
        <taxon>Eukaryota</taxon>
        <taxon>Rhodophyta</taxon>
        <taxon>Bangiophyceae</taxon>
        <taxon>Cyanidiales</taxon>
        <taxon>Cyanidiaceae</taxon>
        <taxon>Cyanidium</taxon>
    </lineage>
</organism>
<dbReference type="PANTHER" id="PTHR31620:SF15">
    <property type="entry name" value="PROTEIN RETICULATA-RELATED 2, CHLOROPLASTIC-RELATED"/>
    <property type="match status" value="1"/>
</dbReference>
<evidence type="ECO:0000256" key="9">
    <source>
        <dbReference type="ARBA" id="ARBA00023136"/>
    </source>
</evidence>
<reference evidence="12 13" key="1">
    <citation type="submission" date="2022-07" db="EMBL/GenBank/DDBJ databases">
        <title>Genome-wide signatures of adaptation to extreme environments.</title>
        <authorList>
            <person name="Cho C.H."/>
            <person name="Yoon H.S."/>
        </authorList>
    </citation>
    <scope>NUCLEOTIDE SEQUENCE [LARGE SCALE GENOMIC DNA]</scope>
    <source>
        <strain evidence="12 13">DBV 063 E5</strain>
    </source>
</reference>
<dbReference type="Proteomes" id="UP001301350">
    <property type="component" value="Unassembled WGS sequence"/>
</dbReference>
<protein>
    <submittedName>
        <fullName evidence="12">Uncharacterized protein</fullName>
    </submittedName>
</protein>
<feature type="compositionally biased region" description="Low complexity" evidence="10">
    <location>
        <begin position="87"/>
        <end position="105"/>
    </location>
</feature>
<keyword evidence="8 11" id="KW-1133">Transmembrane helix</keyword>
<dbReference type="InterPro" id="IPR021825">
    <property type="entry name" value="RETICULATA-related"/>
</dbReference>
<dbReference type="GO" id="GO:0016020">
    <property type="term" value="C:membrane"/>
    <property type="evidence" value="ECO:0007669"/>
    <property type="project" value="UniProtKB-SubCell"/>
</dbReference>
<evidence type="ECO:0000313" key="12">
    <source>
        <dbReference type="EMBL" id="KAK4534829.1"/>
    </source>
</evidence>
<proteinExistence type="inferred from homology"/>
<feature type="compositionally biased region" description="Basic and acidic residues" evidence="10">
    <location>
        <begin position="137"/>
        <end position="152"/>
    </location>
</feature>
<evidence type="ECO:0000313" key="13">
    <source>
        <dbReference type="Proteomes" id="UP001301350"/>
    </source>
</evidence>
<comment type="caution">
    <text evidence="12">The sequence shown here is derived from an EMBL/GenBank/DDBJ whole genome shotgun (WGS) entry which is preliminary data.</text>
</comment>
<sequence>MESMGSSGMAAFVSVGYWQRTARVAGRRGSARQGIGVTRHHRPPLPPALMRQTTCNRRWPARPHRLRACAGGQDDTQGGPRGRAEDASAGSGPSGESSSHPGAGADDYQLHAGDGAAAAAAAAVGGGSGNHNNRRSWRWDAGDSDADGHGGEALDAPPNVYHDLLREYGKSAASVPRHLFTLDPAAARTYLQIMSGGVGKALAERFPAWHAKVLADPNFPFKLLMEETVGMALCTAGVVAARGKNVWNEIDFVLVDAMVGAALSFTLLWLLAPTAPLRSPGRIAAASSRPGPGGAWQHVQRYLHSLPSSALAPSPPAAAPYTLAQRGAAFLHKGALFAITGFVAGLTGTALGYGALEVRRRVTGRAPRNRMPPLLTMSLGWAAFTFVSANPRYQLLTGAEMWLFRHAPDTVAKLATAAMRTVNSVAGGATWVMWARATGLNQLPPPPPPPESER</sequence>
<evidence type="ECO:0000256" key="2">
    <source>
        <dbReference type="ARBA" id="ARBA00004229"/>
    </source>
</evidence>
<dbReference type="EMBL" id="JANCYW010000003">
    <property type="protein sequence ID" value="KAK4534829.1"/>
    <property type="molecule type" value="Genomic_DNA"/>
</dbReference>
<keyword evidence="13" id="KW-1185">Reference proteome</keyword>
<accession>A0AAV9IRQ3</accession>
<feature type="region of interest" description="Disordered" evidence="10">
    <location>
        <begin position="68"/>
        <end position="155"/>
    </location>
</feature>
<feature type="transmembrane region" description="Helical" evidence="11">
    <location>
        <begin position="335"/>
        <end position="353"/>
    </location>
</feature>
<evidence type="ECO:0000256" key="11">
    <source>
        <dbReference type="SAM" id="Phobius"/>
    </source>
</evidence>
<dbReference type="Pfam" id="PF11891">
    <property type="entry name" value="RETICULATA-like"/>
    <property type="match status" value="1"/>
</dbReference>
<dbReference type="AlphaFoldDB" id="A0AAV9IRQ3"/>
<feature type="compositionally biased region" description="Low complexity" evidence="10">
    <location>
        <begin position="112"/>
        <end position="123"/>
    </location>
</feature>
<evidence type="ECO:0000256" key="4">
    <source>
        <dbReference type="ARBA" id="ARBA00022528"/>
    </source>
</evidence>
<comment type="similarity">
    <text evidence="3">Belongs to the RETICULATA family.</text>
</comment>
<keyword evidence="5" id="KW-0934">Plastid</keyword>
<gene>
    <name evidence="12" type="ORF">CDCA_CDCA03G0854</name>
</gene>
<evidence type="ECO:0000256" key="7">
    <source>
        <dbReference type="ARBA" id="ARBA00022946"/>
    </source>
</evidence>
<evidence type="ECO:0000256" key="1">
    <source>
        <dbReference type="ARBA" id="ARBA00004141"/>
    </source>
</evidence>
<dbReference type="PANTHER" id="PTHR31620">
    <property type="entry name" value="PROTEIN RETICULATA-RELATED 2, CHLOROPLASTIC-RELATED"/>
    <property type="match status" value="1"/>
</dbReference>
<keyword evidence="9 11" id="KW-0472">Membrane</keyword>
<evidence type="ECO:0000256" key="10">
    <source>
        <dbReference type="SAM" id="MobiDB-lite"/>
    </source>
</evidence>
<evidence type="ECO:0000256" key="6">
    <source>
        <dbReference type="ARBA" id="ARBA00022692"/>
    </source>
</evidence>
<name>A0AAV9IRQ3_CYACA</name>
<evidence type="ECO:0000256" key="5">
    <source>
        <dbReference type="ARBA" id="ARBA00022640"/>
    </source>
</evidence>
<dbReference type="GO" id="GO:0009507">
    <property type="term" value="C:chloroplast"/>
    <property type="evidence" value="ECO:0007669"/>
    <property type="project" value="UniProtKB-SubCell"/>
</dbReference>